<dbReference type="Pfam" id="PF08241">
    <property type="entry name" value="Methyltransf_11"/>
    <property type="match status" value="1"/>
</dbReference>
<dbReference type="InterPro" id="IPR013216">
    <property type="entry name" value="Methyltransf_11"/>
</dbReference>
<name>A0A1M7ZPX5_9HYPH</name>
<dbReference type="AlphaFoldDB" id="A0A1M7ZPX5"/>
<evidence type="ECO:0000313" key="2">
    <source>
        <dbReference type="EMBL" id="SHO66862.1"/>
    </source>
</evidence>
<evidence type="ECO:0000259" key="1">
    <source>
        <dbReference type="Pfam" id="PF08241"/>
    </source>
</evidence>
<keyword evidence="3" id="KW-1185">Reference proteome</keyword>
<dbReference type="Gene3D" id="3.40.50.150">
    <property type="entry name" value="Vaccinia Virus protein VP39"/>
    <property type="match status" value="1"/>
</dbReference>
<feature type="domain" description="Methyltransferase type 11" evidence="1">
    <location>
        <begin position="51"/>
        <end position="148"/>
    </location>
</feature>
<dbReference type="InterPro" id="IPR029063">
    <property type="entry name" value="SAM-dependent_MTases_sf"/>
</dbReference>
<dbReference type="PANTHER" id="PTHR45036:SF1">
    <property type="entry name" value="METHYLTRANSFERASE LIKE 7A"/>
    <property type="match status" value="1"/>
</dbReference>
<keyword evidence="2" id="KW-0489">Methyltransferase</keyword>
<dbReference type="SUPFAM" id="SSF53335">
    <property type="entry name" value="S-adenosyl-L-methionine-dependent methyltransferases"/>
    <property type="match status" value="1"/>
</dbReference>
<dbReference type="RefSeq" id="WP_244530936.1">
    <property type="nucleotide sequence ID" value="NZ_FRXO01000008.1"/>
</dbReference>
<keyword evidence="2" id="KW-0808">Transferase</keyword>
<dbReference type="InterPro" id="IPR052356">
    <property type="entry name" value="Thiol_S-MT"/>
</dbReference>
<organism evidence="2 3">
    <name type="scientific">Pseudoxanthobacter soli DSM 19599</name>
    <dbReference type="NCBI Taxonomy" id="1123029"/>
    <lineage>
        <taxon>Bacteria</taxon>
        <taxon>Pseudomonadati</taxon>
        <taxon>Pseudomonadota</taxon>
        <taxon>Alphaproteobacteria</taxon>
        <taxon>Hyphomicrobiales</taxon>
        <taxon>Segnochrobactraceae</taxon>
        <taxon>Pseudoxanthobacter</taxon>
    </lineage>
</organism>
<dbReference type="CDD" id="cd02440">
    <property type="entry name" value="AdoMet_MTases"/>
    <property type="match status" value="1"/>
</dbReference>
<gene>
    <name evidence="2" type="ORF">SAMN02745172_03522</name>
</gene>
<dbReference type="Proteomes" id="UP000186406">
    <property type="component" value="Unassembled WGS sequence"/>
</dbReference>
<dbReference type="GO" id="GO:0032259">
    <property type="term" value="P:methylation"/>
    <property type="evidence" value="ECO:0007669"/>
    <property type="project" value="UniProtKB-KW"/>
</dbReference>
<reference evidence="2 3" key="1">
    <citation type="submission" date="2016-12" db="EMBL/GenBank/DDBJ databases">
        <authorList>
            <person name="Song W.-J."/>
            <person name="Kurnit D.M."/>
        </authorList>
    </citation>
    <scope>NUCLEOTIDE SEQUENCE [LARGE SCALE GENOMIC DNA]</scope>
    <source>
        <strain evidence="2 3">DSM 19599</strain>
    </source>
</reference>
<accession>A0A1M7ZPX5</accession>
<proteinExistence type="predicted"/>
<dbReference type="GO" id="GO:0008757">
    <property type="term" value="F:S-adenosylmethionine-dependent methyltransferase activity"/>
    <property type="evidence" value="ECO:0007669"/>
    <property type="project" value="InterPro"/>
</dbReference>
<dbReference type="PANTHER" id="PTHR45036">
    <property type="entry name" value="METHYLTRANSFERASE LIKE 7B"/>
    <property type="match status" value="1"/>
</dbReference>
<sequence length="269" mass="29287">MRSLVDDPAKAELVRDCYFDLPVERAAERFHASAEWGAVRNILGPARGRALDIGAGNGIVSYALASDGWQATALEPDPSDLVGSGAIRRLSAHFNANIEILEGFGEAIPMPDASFDLVLARQVLHHAGDLNAFCAEVARVLKPGGVFFAYRDHVVNGPEQLQMFFDRHPLHSLYGGENAFPEGTYRDAIAKAGLDVRRRWRQFEAAFNFAPKSPYDIAFEAASRALPVPLARPLAAVAGSRRLYPLLGKALSTVDRRPGRIVAFLAVKP</sequence>
<dbReference type="STRING" id="1123029.SAMN02745172_03522"/>
<protein>
    <submittedName>
        <fullName evidence="2">Methyltransferase domain-containing protein</fullName>
    </submittedName>
</protein>
<evidence type="ECO:0000313" key="3">
    <source>
        <dbReference type="Proteomes" id="UP000186406"/>
    </source>
</evidence>
<dbReference type="EMBL" id="FRXO01000008">
    <property type="protein sequence ID" value="SHO66862.1"/>
    <property type="molecule type" value="Genomic_DNA"/>
</dbReference>